<dbReference type="PRINTS" id="PR00415">
    <property type="entry name" value="ACONITASE"/>
</dbReference>
<protein>
    <submittedName>
        <fullName evidence="6">Aconitate hydratase</fullName>
    </submittedName>
</protein>
<proteinExistence type="predicted"/>
<dbReference type="GO" id="GO:0006099">
    <property type="term" value="P:tricarboxylic acid cycle"/>
    <property type="evidence" value="ECO:0007669"/>
    <property type="project" value="TreeGrafter"/>
</dbReference>
<dbReference type="NCBIfam" id="NF005558">
    <property type="entry name" value="PRK07229.1"/>
    <property type="match status" value="1"/>
</dbReference>
<dbReference type="GO" id="GO:0046872">
    <property type="term" value="F:metal ion binding"/>
    <property type="evidence" value="ECO:0007669"/>
    <property type="project" value="UniProtKB-KW"/>
</dbReference>
<dbReference type="AlphaFoldDB" id="A0A919DL97"/>
<dbReference type="Pfam" id="PF00694">
    <property type="entry name" value="Aconitase_C"/>
    <property type="match status" value="1"/>
</dbReference>
<sequence length="719" mass="77206">MACPPGARTCCHLTRARVPGRITANRGTARGDGYAGYVRGIRRARLTEVSVDPHREGADLMVTERRSGGTVAHRLIEEHLVEGSMAAGEEIGLRIDQTLTQDATGTLVMQELEALGPERVRTELSVQYVDHNLLQADERNAEDHAFLRSAARHYGIWYSKPGNGVSHPTHMQRFGVPGKSLAGSDSHTCAAGSLGMLAIGVGGLEVALAMAGQPLYVRMPQIWGVRLTGTLPEWASAKDVILEMLRRHGVKGAVGRVLEYHGPGLAHLTAMDRHVIANMGAELGATTSVFPADDAVRAFLRTEGREHDFHEIAAEPGARYDLEEDLDLSGLQPLIARPTSPGNVVAVREVAGEPIGQAVIGSSANPGLRDFAMAAAMVRGRQTSPAVSFDVNPTSREILQDLTRAGATFDLLAAGARLHQAGCLGCIGMGQAPAVGRNSLRTFPRNFPGRSGTEDDAVWLCSPETATASALTGAITDPRDWAAEHHVPYPQLKLPEKATVNAAMLESPPPPHEAAHISLERGPNISALPELDPLPDTIDVPVLLTAGDDVSTDEISPAGARALPYRSNIPKLSEFTLTRLDADYPRRAAELRENGGHVIVAGENWGQGSSREHAAITLRFLGLRAVIAKSYARIHWQNLANFGVVPLEFDDPADQARIQPGDRLRLDGLHEALAPQGPSTLTAHNTTRDEHYRLRHRLSDRQRRAVLAGGVIPALARSA</sequence>
<name>A0A919DL97_9ACTN</name>
<evidence type="ECO:0000256" key="3">
    <source>
        <dbReference type="ARBA" id="ARBA00023014"/>
    </source>
</evidence>
<dbReference type="Proteomes" id="UP000641386">
    <property type="component" value="Unassembled WGS sequence"/>
</dbReference>
<dbReference type="Gene3D" id="3.30.499.10">
    <property type="entry name" value="Aconitase, domain 3"/>
    <property type="match status" value="2"/>
</dbReference>
<keyword evidence="3" id="KW-0411">Iron-sulfur</keyword>
<evidence type="ECO:0000256" key="1">
    <source>
        <dbReference type="ARBA" id="ARBA00022723"/>
    </source>
</evidence>
<dbReference type="NCBIfam" id="TIGR01342">
    <property type="entry name" value="acon_putative"/>
    <property type="match status" value="1"/>
</dbReference>
<evidence type="ECO:0000259" key="5">
    <source>
        <dbReference type="Pfam" id="PF00694"/>
    </source>
</evidence>
<feature type="domain" description="Aconitase A/isopropylmalate dehydratase small subunit swivel" evidence="5">
    <location>
        <begin position="585"/>
        <end position="651"/>
    </location>
</feature>
<dbReference type="PANTHER" id="PTHR43160">
    <property type="entry name" value="ACONITATE HYDRATASE B"/>
    <property type="match status" value="1"/>
</dbReference>
<dbReference type="InterPro" id="IPR015928">
    <property type="entry name" value="Aconitase/3IPM_dehydase_swvl"/>
</dbReference>
<comment type="caution">
    <text evidence="6">The sequence shown here is derived from an EMBL/GenBank/DDBJ whole genome shotgun (WGS) entry which is preliminary data.</text>
</comment>
<evidence type="ECO:0000256" key="2">
    <source>
        <dbReference type="ARBA" id="ARBA00023004"/>
    </source>
</evidence>
<dbReference type="Pfam" id="PF00330">
    <property type="entry name" value="Aconitase"/>
    <property type="match status" value="1"/>
</dbReference>
<dbReference type="InterPro" id="IPR036008">
    <property type="entry name" value="Aconitase_4Fe-4S_dom"/>
</dbReference>
<dbReference type="EMBL" id="BNBC01000002">
    <property type="protein sequence ID" value="GHE56511.1"/>
    <property type="molecule type" value="Genomic_DNA"/>
</dbReference>
<dbReference type="InterPro" id="IPR000573">
    <property type="entry name" value="AconitaseA/IPMdHydase_ssu_swvl"/>
</dbReference>
<keyword evidence="1" id="KW-0479">Metal-binding</keyword>
<gene>
    <name evidence="6" type="ORF">GCM10014715_06880</name>
</gene>
<dbReference type="Gene3D" id="3.20.19.10">
    <property type="entry name" value="Aconitase, domain 4"/>
    <property type="match status" value="1"/>
</dbReference>
<dbReference type="PANTHER" id="PTHR43160:SF3">
    <property type="entry name" value="ACONITATE HYDRATASE, MITOCHONDRIAL"/>
    <property type="match status" value="1"/>
</dbReference>
<reference evidence="6" key="1">
    <citation type="journal article" date="2014" name="Int. J. Syst. Evol. Microbiol.">
        <title>Complete genome sequence of Corynebacterium casei LMG S-19264T (=DSM 44701T), isolated from a smear-ripened cheese.</title>
        <authorList>
            <consortium name="US DOE Joint Genome Institute (JGI-PGF)"/>
            <person name="Walter F."/>
            <person name="Albersmeier A."/>
            <person name="Kalinowski J."/>
            <person name="Ruckert C."/>
        </authorList>
    </citation>
    <scope>NUCLEOTIDE SEQUENCE</scope>
    <source>
        <strain evidence="6">JCM 3302</strain>
    </source>
</reference>
<accession>A0A919DL97</accession>
<keyword evidence="2" id="KW-0408">Iron</keyword>
<dbReference type="SUPFAM" id="SSF52016">
    <property type="entry name" value="LeuD/IlvD-like"/>
    <property type="match status" value="1"/>
</dbReference>
<dbReference type="InterPro" id="IPR006250">
    <property type="entry name" value="Aconitase_put"/>
</dbReference>
<dbReference type="GO" id="GO:0051539">
    <property type="term" value="F:4 iron, 4 sulfur cluster binding"/>
    <property type="evidence" value="ECO:0007669"/>
    <property type="project" value="TreeGrafter"/>
</dbReference>
<dbReference type="InterPro" id="IPR015931">
    <property type="entry name" value="Acnase/IPM_dHydase_lsu_aba_1/3"/>
</dbReference>
<dbReference type="SUPFAM" id="SSF53732">
    <property type="entry name" value="Aconitase iron-sulfur domain"/>
    <property type="match status" value="1"/>
</dbReference>
<evidence type="ECO:0000313" key="6">
    <source>
        <dbReference type="EMBL" id="GHE56511.1"/>
    </source>
</evidence>
<keyword evidence="7" id="KW-1185">Reference proteome</keyword>
<evidence type="ECO:0000313" key="7">
    <source>
        <dbReference type="Proteomes" id="UP000641386"/>
    </source>
</evidence>
<dbReference type="GO" id="GO:0003994">
    <property type="term" value="F:aconitate hydratase activity"/>
    <property type="evidence" value="ECO:0007669"/>
    <property type="project" value="TreeGrafter"/>
</dbReference>
<dbReference type="InterPro" id="IPR001030">
    <property type="entry name" value="Acoase/IPM_deHydtase_lsu_aba"/>
</dbReference>
<feature type="domain" description="Aconitase/3-isopropylmalate dehydratase large subunit alpha/beta/alpha" evidence="4">
    <location>
        <begin position="77"/>
        <end position="473"/>
    </location>
</feature>
<evidence type="ECO:0000259" key="4">
    <source>
        <dbReference type="Pfam" id="PF00330"/>
    </source>
</evidence>
<reference evidence="6" key="2">
    <citation type="submission" date="2020-09" db="EMBL/GenBank/DDBJ databases">
        <authorList>
            <person name="Sun Q."/>
            <person name="Ohkuma M."/>
        </authorList>
    </citation>
    <scope>NUCLEOTIDE SEQUENCE</scope>
    <source>
        <strain evidence="6">JCM 3302</strain>
    </source>
</reference>
<dbReference type="GO" id="GO:0005829">
    <property type="term" value="C:cytosol"/>
    <property type="evidence" value="ECO:0007669"/>
    <property type="project" value="TreeGrafter"/>
</dbReference>
<dbReference type="InterPro" id="IPR050926">
    <property type="entry name" value="Aconitase/IPM_isomerase"/>
</dbReference>
<organism evidence="6 7">
    <name type="scientific">Streptomyces spiralis</name>
    <dbReference type="NCBI Taxonomy" id="66376"/>
    <lineage>
        <taxon>Bacteria</taxon>
        <taxon>Bacillati</taxon>
        <taxon>Actinomycetota</taxon>
        <taxon>Actinomycetes</taxon>
        <taxon>Kitasatosporales</taxon>
        <taxon>Streptomycetaceae</taxon>
        <taxon>Streptomyces</taxon>
    </lineage>
</organism>